<accession>A0A1F4ZY88</accession>
<dbReference type="AlphaFoldDB" id="A0A1F4ZY88"/>
<proteinExistence type="predicted"/>
<evidence type="ECO:0000313" key="2">
    <source>
        <dbReference type="EMBL" id="OGD10384.1"/>
    </source>
</evidence>
<feature type="compositionally biased region" description="Basic and acidic residues" evidence="1">
    <location>
        <begin position="8"/>
        <end position="22"/>
    </location>
</feature>
<name>A0A1F4ZY88_9BACT</name>
<gene>
    <name evidence="2" type="ORF">A2397_03870</name>
</gene>
<reference evidence="2 3" key="1">
    <citation type="journal article" date="2016" name="Nat. Commun.">
        <title>Thousands of microbial genomes shed light on interconnected biogeochemical processes in an aquifer system.</title>
        <authorList>
            <person name="Anantharaman K."/>
            <person name="Brown C.T."/>
            <person name="Hug L.A."/>
            <person name="Sharon I."/>
            <person name="Castelle C.J."/>
            <person name="Probst A.J."/>
            <person name="Thomas B.C."/>
            <person name="Singh A."/>
            <person name="Wilkins M.J."/>
            <person name="Karaoz U."/>
            <person name="Brodie E.L."/>
            <person name="Williams K.H."/>
            <person name="Hubbard S.S."/>
            <person name="Banfield J.F."/>
        </authorList>
    </citation>
    <scope>NUCLEOTIDE SEQUENCE [LARGE SCALE GENOMIC DNA]</scope>
</reference>
<evidence type="ECO:0000256" key="1">
    <source>
        <dbReference type="SAM" id="MobiDB-lite"/>
    </source>
</evidence>
<organism evidence="2 3">
    <name type="scientific">Candidatus Amesbacteria bacterium RIFOXYB1_FULL_44_23</name>
    <dbReference type="NCBI Taxonomy" id="1797263"/>
    <lineage>
        <taxon>Bacteria</taxon>
        <taxon>Candidatus Amesiibacteriota</taxon>
    </lineage>
</organism>
<protein>
    <recommendedName>
        <fullName evidence="4">N-acetyltransferase domain-containing protein</fullName>
    </recommendedName>
</protein>
<feature type="region of interest" description="Disordered" evidence="1">
    <location>
        <begin position="1"/>
        <end position="22"/>
    </location>
</feature>
<dbReference type="Proteomes" id="UP000176424">
    <property type="component" value="Unassembled WGS sequence"/>
</dbReference>
<evidence type="ECO:0000313" key="3">
    <source>
        <dbReference type="Proteomes" id="UP000176424"/>
    </source>
</evidence>
<comment type="caution">
    <text evidence="2">The sequence shown here is derived from an EMBL/GenBank/DDBJ whole genome shotgun (WGS) entry which is preliminary data.</text>
</comment>
<evidence type="ECO:0008006" key="4">
    <source>
        <dbReference type="Google" id="ProtNLM"/>
    </source>
</evidence>
<dbReference type="EMBL" id="MEXR01000007">
    <property type="protein sequence ID" value="OGD10384.1"/>
    <property type="molecule type" value="Genomic_DNA"/>
</dbReference>
<sequence>MSDDSSIEDLKTQDYSARTREQKRYQGQISAVRYLDPHDYVDATKLKATINSPAVQTWMADLNLTDEDYIAWMQEQGEAKNRRHHLFAVSASQRANTENVGEVQGFVYFYSGPEEKQQAQRLVEEGLLTSTDLDQNRLLEISFAKSPDTPPGRMVGGIMQACLEISNRMQRVGDSDPNNIVVLAYIDPENSNSIKAAEAAGFIGIGTVSGYGEDTEPNKVYKLSWSLLNQKMQSDALKYFNIQPA</sequence>
<dbReference type="Gene3D" id="3.40.630.30">
    <property type="match status" value="1"/>
</dbReference>